<organism evidence="1 2">
    <name type="scientific">Auriscalpium vulgare</name>
    <dbReference type="NCBI Taxonomy" id="40419"/>
    <lineage>
        <taxon>Eukaryota</taxon>
        <taxon>Fungi</taxon>
        <taxon>Dikarya</taxon>
        <taxon>Basidiomycota</taxon>
        <taxon>Agaricomycotina</taxon>
        <taxon>Agaricomycetes</taxon>
        <taxon>Russulales</taxon>
        <taxon>Auriscalpiaceae</taxon>
        <taxon>Auriscalpium</taxon>
    </lineage>
</organism>
<proteinExistence type="predicted"/>
<evidence type="ECO:0000313" key="2">
    <source>
        <dbReference type="Proteomes" id="UP000814033"/>
    </source>
</evidence>
<dbReference type="EMBL" id="MU276047">
    <property type="protein sequence ID" value="KAI0042789.1"/>
    <property type="molecule type" value="Genomic_DNA"/>
</dbReference>
<accession>A0ACB8REZ5</accession>
<reference evidence="1" key="2">
    <citation type="journal article" date="2022" name="New Phytol.">
        <title>Evolutionary transition to the ectomycorrhizal habit in the genomes of a hyperdiverse lineage of mushroom-forming fungi.</title>
        <authorList>
            <person name="Looney B."/>
            <person name="Miyauchi S."/>
            <person name="Morin E."/>
            <person name="Drula E."/>
            <person name="Courty P.E."/>
            <person name="Kohler A."/>
            <person name="Kuo A."/>
            <person name="LaButti K."/>
            <person name="Pangilinan J."/>
            <person name="Lipzen A."/>
            <person name="Riley R."/>
            <person name="Andreopoulos W."/>
            <person name="He G."/>
            <person name="Johnson J."/>
            <person name="Nolan M."/>
            <person name="Tritt A."/>
            <person name="Barry K.W."/>
            <person name="Grigoriev I.V."/>
            <person name="Nagy L.G."/>
            <person name="Hibbett D."/>
            <person name="Henrissat B."/>
            <person name="Matheny P.B."/>
            <person name="Labbe J."/>
            <person name="Martin F.M."/>
        </authorList>
    </citation>
    <scope>NUCLEOTIDE SEQUENCE</scope>
    <source>
        <strain evidence="1">FP105234-sp</strain>
    </source>
</reference>
<reference evidence="1" key="1">
    <citation type="submission" date="2021-02" db="EMBL/GenBank/DDBJ databases">
        <authorList>
            <consortium name="DOE Joint Genome Institute"/>
            <person name="Ahrendt S."/>
            <person name="Looney B.P."/>
            <person name="Miyauchi S."/>
            <person name="Morin E."/>
            <person name="Drula E."/>
            <person name="Courty P.E."/>
            <person name="Chicoki N."/>
            <person name="Fauchery L."/>
            <person name="Kohler A."/>
            <person name="Kuo A."/>
            <person name="Labutti K."/>
            <person name="Pangilinan J."/>
            <person name="Lipzen A."/>
            <person name="Riley R."/>
            <person name="Andreopoulos W."/>
            <person name="He G."/>
            <person name="Johnson J."/>
            <person name="Barry K.W."/>
            <person name="Grigoriev I.V."/>
            <person name="Nagy L."/>
            <person name="Hibbett D."/>
            <person name="Henrissat B."/>
            <person name="Matheny P.B."/>
            <person name="Labbe J."/>
            <person name="Martin F."/>
        </authorList>
    </citation>
    <scope>NUCLEOTIDE SEQUENCE</scope>
    <source>
        <strain evidence="1">FP105234-sp</strain>
    </source>
</reference>
<keyword evidence="2" id="KW-1185">Reference proteome</keyword>
<dbReference type="Proteomes" id="UP000814033">
    <property type="component" value="Unassembled WGS sequence"/>
</dbReference>
<comment type="caution">
    <text evidence="1">The sequence shown here is derived from an EMBL/GenBank/DDBJ whole genome shotgun (WGS) entry which is preliminary data.</text>
</comment>
<protein>
    <submittedName>
        <fullName evidence="1">Uncharacterized protein</fullName>
    </submittedName>
</protein>
<name>A0ACB8REZ5_9AGAM</name>
<evidence type="ECO:0000313" key="1">
    <source>
        <dbReference type="EMBL" id="KAI0042789.1"/>
    </source>
</evidence>
<sequence length="303" mass="31862">MATRLSWTWRARAHAPAPVARQPGSFKELRTTFSPAIMRTPLPYRHGSSTASASAPASASQQNGIYSPPLFHRPCTARGCPGGGLIQAILLLTVTDGSSDATTGAGPIPSHARSAHICKPRICRAHVRSTHTSLTGDATTGPRLALACAHARQPSFVLMHASWVLVAPSKSPNPPFHEVTVLRHPRCSSCRPRPRSIAHAAVAPPLADRGQNADHGETESARPAYDAPAPPLFGRAKTPDEKVPTCDEGGDAGIRCFSGVDALGAILEDFAESGAVSMLNACEHAAMVCGRYVVQGVERPDGT</sequence>
<gene>
    <name evidence="1" type="ORF">FA95DRAFT_1575508</name>
</gene>